<evidence type="ECO:0000256" key="2">
    <source>
        <dbReference type="ARBA" id="ARBA00023157"/>
    </source>
</evidence>
<dbReference type="InterPro" id="IPR013320">
    <property type="entry name" value="ConA-like_dom_sf"/>
</dbReference>
<dbReference type="EMBL" id="JASCXX010000045">
    <property type="protein sequence ID" value="MDI6451667.1"/>
    <property type="molecule type" value="Genomic_DNA"/>
</dbReference>
<dbReference type="SUPFAM" id="SSF49785">
    <property type="entry name" value="Galactose-binding domain-like"/>
    <property type="match status" value="1"/>
</dbReference>
<evidence type="ECO:0000259" key="4">
    <source>
        <dbReference type="PROSITE" id="PS50022"/>
    </source>
</evidence>
<dbReference type="Pfam" id="PF13385">
    <property type="entry name" value="Laminin_G_3"/>
    <property type="match status" value="1"/>
</dbReference>
<dbReference type="InterPro" id="IPR008979">
    <property type="entry name" value="Galactose-bd-like_sf"/>
</dbReference>
<dbReference type="SUPFAM" id="SSF49899">
    <property type="entry name" value="Concanavalin A-like lectins/glucanases"/>
    <property type="match status" value="1"/>
</dbReference>
<feature type="non-terminal residue" evidence="5">
    <location>
        <position position="709"/>
    </location>
</feature>
<dbReference type="Pfam" id="PF00754">
    <property type="entry name" value="F5_F8_type_C"/>
    <property type="match status" value="1"/>
</dbReference>
<sequence>MCTSQCLADTGWKRAPWGCALLLLLAATVMAAGPDPAGLVLYLPFEDARNPVDASADPTSVVVHGALTSAEGQLGTRGLEFDGNPANRIEVLHAPKLEGMSTLSIEAWAFPRNIASHEGMSIVSKRIANQNADAYNLFIWTGQIVEARVNAGGAVRSTTALQDNNWYHIAYVFDAQAGAGQKTKLYINGVLENTGDHTASAALGSNGGGAPIWVGELDAARGFPWDGVLDEIGIWNIALTEADVKQLMVQTKAKMLKGGIAWNPTPADGADDVLRTTDLAWSPGEYAVTHDVYFGTSRADVNAAEPAILVGQGLARDVTRVDVGALEFGQTYYWRVDEVNGAPDFAVLEGDTWSFTVEPLAYPISNVMATSNGLSEGLATAQRTVDGSGLNAADQHSVEAADMWLARAPADEPLWIQYDLGRLYKLHEMLVWNYNVQFEIILGFGLKDVTVEYSADGEDWTVLGDVQFAKATARADYVANTVVDFGGVPARFVRLNVNSGHGMMGQFGLSEVRFLYIPAQAREPQPADGATNVDPETTLNWRAGRDATSHDVHLGSDAEGLPLVDAVAGSSLVPDELTFGTTYYWRIDAVGDEVWAGEIWSFSTQEYALIDGFETYTDDIDAGEAIFDTWLDGWVNNTGSTVGYLETPFAERTIVRSGRQSMPLLYDNTSSPFYSETSRTFDSPQDWTGNGADTLRLFVAGRAPAFAEA</sequence>
<feature type="domain" description="F5/8 type C" evidence="4">
    <location>
        <begin position="367"/>
        <end position="495"/>
    </location>
</feature>
<keyword evidence="6" id="KW-1185">Reference proteome</keyword>
<dbReference type="InterPro" id="IPR006558">
    <property type="entry name" value="LamG-like"/>
</dbReference>
<evidence type="ECO:0000313" key="5">
    <source>
        <dbReference type="EMBL" id="MDI6451667.1"/>
    </source>
</evidence>
<dbReference type="Gene3D" id="2.60.40.10">
    <property type="entry name" value="Immunoglobulins"/>
    <property type="match status" value="2"/>
</dbReference>
<evidence type="ECO:0000256" key="1">
    <source>
        <dbReference type="ARBA" id="ARBA00022729"/>
    </source>
</evidence>
<protein>
    <submittedName>
        <fullName evidence="5">Discoidin domain-containing protein</fullName>
    </submittedName>
</protein>
<dbReference type="RefSeq" id="WP_349247076.1">
    <property type="nucleotide sequence ID" value="NZ_JASCXX010000045.1"/>
</dbReference>
<proteinExistence type="predicted"/>
<dbReference type="PROSITE" id="PS50022">
    <property type="entry name" value="FA58C_3"/>
    <property type="match status" value="1"/>
</dbReference>
<organism evidence="5 6">
    <name type="scientific">Anaerobaca lacustris</name>
    <dbReference type="NCBI Taxonomy" id="3044600"/>
    <lineage>
        <taxon>Bacteria</taxon>
        <taxon>Pseudomonadati</taxon>
        <taxon>Planctomycetota</taxon>
        <taxon>Phycisphaerae</taxon>
        <taxon>Sedimentisphaerales</taxon>
        <taxon>Anaerobacaceae</taxon>
        <taxon>Anaerobaca</taxon>
    </lineage>
</organism>
<feature type="chain" id="PRO_5043487852" evidence="3">
    <location>
        <begin position="32"/>
        <end position="709"/>
    </location>
</feature>
<keyword evidence="2" id="KW-1015">Disulfide bond</keyword>
<keyword evidence="1 3" id="KW-0732">Signal</keyword>
<dbReference type="Proteomes" id="UP001431776">
    <property type="component" value="Unassembled WGS sequence"/>
</dbReference>
<accession>A0AAW6U1B5</accession>
<dbReference type="AlphaFoldDB" id="A0AAW6U1B5"/>
<comment type="caution">
    <text evidence="5">The sequence shown here is derived from an EMBL/GenBank/DDBJ whole genome shotgun (WGS) entry which is preliminary data.</text>
</comment>
<evidence type="ECO:0000313" key="6">
    <source>
        <dbReference type="Proteomes" id="UP001431776"/>
    </source>
</evidence>
<dbReference type="InterPro" id="IPR013783">
    <property type="entry name" value="Ig-like_fold"/>
</dbReference>
<reference evidence="5" key="1">
    <citation type="submission" date="2023-05" db="EMBL/GenBank/DDBJ databases">
        <title>Anaerotaeda fermentans gen. nov., sp. nov., a novel anaerobic planctomycete of the new family within the order Sedimentisphaerales isolated from Taman Peninsula, Russia.</title>
        <authorList>
            <person name="Khomyakova M.A."/>
            <person name="Merkel A.Y."/>
            <person name="Slobodkin A.I."/>
        </authorList>
    </citation>
    <scope>NUCLEOTIDE SEQUENCE</scope>
    <source>
        <strain evidence="5">M17dextr</strain>
    </source>
</reference>
<dbReference type="SMART" id="SM00560">
    <property type="entry name" value="LamGL"/>
    <property type="match status" value="1"/>
</dbReference>
<name>A0AAW6U1B5_9BACT</name>
<dbReference type="InterPro" id="IPR000421">
    <property type="entry name" value="FA58C"/>
</dbReference>
<dbReference type="Gene3D" id="2.60.120.200">
    <property type="match status" value="1"/>
</dbReference>
<evidence type="ECO:0000256" key="3">
    <source>
        <dbReference type="SAM" id="SignalP"/>
    </source>
</evidence>
<feature type="signal peptide" evidence="3">
    <location>
        <begin position="1"/>
        <end position="31"/>
    </location>
</feature>
<gene>
    <name evidence="5" type="ORF">QJ522_21580</name>
</gene>
<dbReference type="Gene3D" id="2.60.120.260">
    <property type="entry name" value="Galactose-binding domain-like"/>
    <property type="match status" value="1"/>
</dbReference>